<dbReference type="PANTHER" id="PTHR11319">
    <property type="entry name" value="G PROTEIN-COUPLED RECEPTOR-RELATED"/>
    <property type="match status" value="1"/>
</dbReference>
<evidence type="ECO:0000313" key="9">
    <source>
        <dbReference type="Proteomes" id="UP000067738"/>
    </source>
</evidence>
<evidence type="ECO:0000256" key="6">
    <source>
        <dbReference type="ARBA" id="ARBA00023136"/>
    </source>
</evidence>
<keyword evidence="6" id="KW-0472">Membrane</keyword>
<dbReference type="InterPro" id="IPR003368">
    <property type="entry name" value="POMP_repeat"/>
</dbReference>
<dbReference type="RefSeq" id="WP_058739048.1">
    <property type="nucleotide sequence ID" value="NZ_CP011266.1"/>
</dbReference>
<evidence type="ECO:0000256" key="3">
    <source>
        <dbReference type="ARBA" id="ARBA00004613"/>
    </source>
</evidence>
<dbReference type="Proteomes" id="UP000067738">
    <property type="component" value="Chromosome"/>
</dbReference>
<reference evidence="8 9" key="1">
    <citation type="submission" date="2015-04" db="EMBL/GenBank/DDBJ databases">
        <title>The complete genome sequence of the rumen methanogen Methanobrevibacter millerae SM9.</title>
        <authorList>
            <person name="Leahy S.C."/>
            <person name="Kelly W.J."/>
            <person name="Pacheco D.M."/>
            <person name="Li D."/>
            <person name="Altermann E."/>
            <person name="Attwood G.T."/>
        </authorList>
    </citation>
    <scope>NUCLEOTIDE SEQUENCE [LARGE SCALE GENOMIC DNA]</scope>
    <source>
        <strain evidence="8 9">SM9</strain>
    </source>
</reference>
<evidence type="ECO:0000256" key="7">
    <source>
        <dbReference type="ARBA" id="ARBA00023237"/>
    </source>
</evidence>
<dbReference type="Pfam" id="PF02415">
    <property type="entry name" value="Chlam_PMP"/>
    <property type="match status" value="1"/>
</dbReference>
<keyword evidence="4" id="KW-0964">Secreted</keyword>
<evidence type="ECO:0000256" key="2">
    <source>
        <dbReference type="ARBA" id="ARBA00004442"/>
    </source>
</evidence>
<organism evidence="8 9">
    <name type="scientific">Methanobrevibacter millerae</name>
    <dbReference type="NCBI Taxonomy" id="230361"/>
    <lineage>
        <taxon>Archaea</taxon>
        <taxon>Methanobacteriati</taxon>
        <taxon>Methanobacteriota</taxon>
        <taxon>Methanomada group</taxon>
        <taxon>Methanobacteria</taxon>
        <taxon>Methanobacteriales</taxon>
        <taxon>Methanobacteriaceae</taxon>
        <taxon>Methanobrevibacter</taxon>
    </lineage>
</organism>
<dbReference type="GO" id="GO:0005576">
    <property type="term" value="C:extracellular region"/>
    <property type="evidence" value="ECO:0007669"/>
    <property type="project" value="UniProtKB-SubCell"/>
</dbReference>
<sequence>MKRLLILFILFFVSIACVSASDDLNATDSLSISDSDEIINSGDFSQLQNLINAAGEGDTISLATDYVGGGEINVNKQLTIDGNGHSIDASHASRIFMINADNVVLKNLRLLNANTDMWGGAIYCEHPLTIDNCEFISNHAKYKGGALYSFTELTVINTIFSKNSAENGGAVYLESSHALFKNVKFLENQADWSSGALLSLYESNTTVEGCIFINNYATQYSDAVCGNNYLNIINSNFVSDRNNLEFIYYFDDWDGRDGNLYLMNNEMTSSYPWDIYYRGDTPISSPIYLKFENHTVKSGDMIKVGNIYDDVGNTIQIDLSNPITLEVYDKNNNLVEKTNPSFNKDSGYAYTVNLKDGIYRLSGSISKDISSDCTVIEGILKVGNTDEKFNAKVTTSSKKNKSGVVLTSVLEPASATGIITFNINDKNYTSTVINGKASITISDLENGTYAVRTFYSGDNIFNAATAQDITVIVGPSDIVIRADNLTKYFGGPERFAVSLTDKQGTPISGQNVIISINSQSYERITNSNGQASIAVNLNSGVYDALVEYDGEEISSTVTVKSTVSGKDITKIYKNQTQYYATFIDTKGNLLKNTEVEFNINGVYYKRTTDSNGVAKMNINLNPNTYIITAKNPNSGEQYTNRVTVLANMDQNNDLTKYYRNDSQYTIRLLDDEGNPVGANETVVFNINGVFYTRYTNASGVVKLNINLAPGDYILTAEYKGLKTSNKIKVLSILSAEDLKMSYRDGSKFVATLLDGQGHAFSGQNITFNINGVFYTRMTDGNGVARLNINLMSGEYIITSSYNGLNIANKVTIS</sequence>
<evidence type="ECO:0000256" key="1">
    <source>
        <dbReference type="ARBA" id="ARBA00004196"/>
    </source>
</evidence>
<protein>
    <submittedName>
        <fullName evidence="8">Adhesin-like protein</fullName>
    </submittedName>
</protein>
<evidence type="ECO:0000313" key="8">
    <source>
        <dbReference type="EMBL" id="ALT68754.1"/>
    </source>
</evidence>
<gene>
    <name evidence="8" type="ORF">sm9_0965</name>
</gene>
<dbReference type="EMBL" id="CP011266">
    <property type="protein sequence ID" value="ALT68754.1"/>
    <property type="molecule type" value="Genomic_DNA"/>
</dbReference>
<dbReference type="PATRIC" id="fig|230361.4.peg.995"/>
<dbReference type="InterPro" id="IPR011050">
    <property type="entry name" value="Pectin_lyase_fold/virulence"/>
</dbReference>
<dbReference type="OrthoDB" id="78488at2157"/>
<keyword evidence="9" id="KW-1185">Reference proteome</keyword>
<dbReference type="SUPFAM" id="SSF51126">
    <property type="entry name" value="Pectin lyase-like"/>
    <property type="match status" value="1"/>
</dbReference>
<comment type="subcellular location">
    <subcellularLocation>
        <location evidence="1">Cell envelope</location>
    </subcellularLocation>
    <subcellularLocation>
        <location evidence="2">Cell outer membrane</location>
    </subcellularLocation>
    <subcellularLocation>
        <location evidence="3">Secreted</location>
    </subcellularLocation>
</comment>
<accession>A0A0U2V2M8</accession>
<name>A0A0U2V2M8_9EURY</name>
<dbReference type="InterPro" id="IPR013783">
    <property type="entry name" value="Ig-like_fold"/>
</dbReference>
<evidence type="ECO:0000256" key="4">
    <source>
        <dbReference type="ARBA" id="ARBA00022525"/>
    </source>
</evidence>
<dbReference type="PROSITE" id="PS51257">
    <property type="entry name" value="PROKAR_LIPOPROTEIN"/>
    <property type="match status" value="1"/>
</dbReference>
<dbReference type="PANTHER" id="PTHR11319:SF35">
    <property type="entry name" value="OUTER MEMBRANE PROTEIN PMPC-RELATED"/>
    <property type="match status" value="1"/>
</dbReference>
<dbReference type="GeneID" id="26735936"/>
<dbReference type="Gene3D" id="2.60.40.10">
    <property type="entry name" value="Immunoglobulins"/>
    <property type="match status" value="2"/>
</dbReference>
<proteinExistence type="predicted"/>
<dbReference type="SUPFAM" id="SSF49373">
    <property type="entry name" value="Invasin/intimin cell-adhesion fragments"/>
    <property type="match status" value="1"/>
</dbReference>
<dbReference type="InterPro" id="IPR008964">
    <property type="entry name" value="Invasin/intimin_cell_adhesion"/>
</dbReference>
<keyword evidence="7" id="KW-0998">Cell outer membrane</keyword>
<dbReference type="AlphaFoldDB" id="A0A0U2V2M8"/>
<keyword evidence="5" id="KW-0732">Signal</keyword>
<dbReference type="KEGG" id="mmil:sm9_0965"/>
<evidence type="ECO:0000256" key="5">
    <source>
        <dbReference type="ARBA" id="ARBA00022729"/>
    </source>
</evidence>